<evidence type="ECO:0000313" key="4">
    <source>
        <dbReference type="Proteomes" id="UP001151760"/>
    </source>
</evidence>
<dbReference type="Pfam" id="PF00098">
    <property type="entry name" value="zf-CCHC"/>
    <property type="match status" value="1"/>
</dbReference>
<gene>
    <name evidence="3" type="ORF">Tco_0860692</name>
</gene>
<dbReference type="EMBL" id="BQNB010013246">
    <property type="protein sequence ID" value="GJT13650.1"/>
    <property type="molecule type" value="Genomic_DNA"/>
</dbReference>
<keyword evidence="1" id="KW-0862">Zinc</keyword>
<dbReference type="SMART" id="SM00343">
    <property type="entry name" value="ZnF_C2HC"/>
    <property type="match status" value="1"/>
</dbReference>
<dbReference type="InterPro" id="IPR001878">
    <property type="entry name" value="Znf_CCHC"/>
</dbReference>
<protein>
    <submittedName>
        <fullName evidence="3">Retrovirus-related pol polyprotein from transposon TNT 1-94</fullName>
    </submittedName>
</protein>
<keyword evidence="4" id="KW-1185">Reference proteome</keyword>
<sequence>YKALMNELINDGIKVSKLEINIDFINGLPKKWLSFCQSLKNTNHVKDSELASLCGKLKYEGNLIDNIYKTEKNKSLVSATPLSTAFISTSIVQDFQDSPDDEEDTRTKSKRFFKKGTQGISSAKATDQTECHTCGKKGHFARDCWSKASVPSYQSPFQPKPLSSSQHKPELRLTKEFDAKYNKVKAKLALLSSSASASIAATVKNKGLIAKAYEWDEEEVSSDDNEMVEVKVLMALAKENDVVSKEGARNGEWVKISMRKVHTLLEMEDNDDRKTYLDYLCIDLNYVEEQRNNLLSKHRDLVHELNACKEQLLVLKQAKLDFLTMQHCISEQIPSQKKRILGVDQLTKDLSSSRKKDIVFVKYSADDTKVSIPGVERPWLSEAEGFILPNHDTGRILPAKLQRNTTDPSVAVIDSSATDYDSADESSV</sequence>
<organism evidence="3 4">
    <name type="scientific">Tanacetum coccineum</name>
    <dbReference type="NCBI Taxonomy" id="301880"/>
    <lineage>
        <taxon>Eukaryota</taxon>
        <taxon>Viridiplantae</taxon>
        <taxon>Streptophyta</taxon>
        <taxon>Embryophyta</taxon>
        <taxon>Tracheophyta</taxon>
        <taxon>Spermatophyta</taxon>
        <taxon>Magnoliopsida</taxon>
        <taxon>eudicotyledons</taxon>
        <taxon>Gunneridae</taxon>
        <taxon>Pentapetalae</taxon>
        <taxon>asterids</taxon>
        <taxon>campanulids</taxon>
        <taxon>Asterales</taxon>
        <taxon>Asteraceae</taxon>
        <taxon>Asteroideae</taxon>
        <taxon>Anthemideae</taxon>
        <taxon>Anthemidinae</taxon>
        <taxon>Tanacetum</taxon>
    </lineage>
</organism>
<evidence type="ECO:0000256" key="1">
    <source>
        <dbReference type="PROSITE-ProRule" id="PRU00047"/>
    </source>
</evidence>
<dbReference type="SUPFAM" id="SSF57756">
    <property type="entry name" value="Retrovirus zinc finger-like domains"/>
    <property type="match status" value="1"/>
</dbReference>
<dbReference type="PROSITE" id="PS50158">
    <property type="entry name" value="ZF_CCHC"/>
    <property type="match status" value="1"/>
</dbReference>
<dbReference type="InterPro" id="IPR036875">
    <property type="entry name" value="Znf_CCHC_sf"/>
</dbReference>
<feature type="domain" description="CCHC-type" evidence="2">
    <location>
        <begin position="131"/>
        <end position="144"/>
    </location>
</feature>
<reference evidence="3" key="2">
    <citation type="submission" date="2022-01" db="EMBL/GenBank/DDBJ databases">
        <authorList>
            <person name="Yamashiro T."/>
            <person name="Shiraishi A."/>
            <person name="Satake H."/>
            <person name="Nakayama K."/>
        </authorList>
    </citation>
    <scope>NUCLEOTIDE SEQUENCE</scope>
</reference>
<feature type="non-terminal residue" evidence="3">
    <location>
        <position position="1"/>
    </location>
</feature>
<reference evidence="3" key="1">
    <citation type="journal article" date="2022" name="Int. J. Mol. Sci.">
        <title>Draft Genome of Tanacetum Coccineum: Genomic Comparison of Closely Related Tanacetum-Family Plants.</title>
        <authorList>
            <person name="Yamashiro T."/>
            <person name="Shiraishi A."/>
            <person name="Nakayama K."/>
            <person name="Satake H."/>
        </authorList>
    </citation>
    <scope>NUCLEOTIDE SEQUENCE</scope>
</reference>
<dbReference type="Gene3D" id="4.10.60.10">
    <property type="entry name" value="Zinc finger, CCHC-type"/>
    <property type="match status" value="1"/>
</dbReference>
<evidence type="ECO:0000313" key="3">
    <source>
        <dbReference type="EMBL" id="GJT13650.1"/>
    </source>
</evidence>
<comment type="caution">
    <text evidence="3">The sequence shown here is derived from an EMBL/GenBank/DDBJ whole genome shotgun (WGS) entry which is preliminary data.</text>
</comment>
<dbReference type="Proteomes" id="UP001151760">
    <property type="component" value="Unassembled WGS sequence"/>
</dbReference>
<proteinExistence type="predicted"/>
<keyword evidence="1" id="KW-0479">Metal-binding</keyword>
<evidence type="ECO:0000259" key="2">
    <source>
        <dbReference type="PROSITE" id="PS50158"/>
    </source>
</evidence>
<accession>A0ABQ5BFQ6</accession>
<name>A0ABQ5BFQ6_9ASTR</name>
<keyword evidence="1" id="KW-0863">Zinc-finger</keyword>